<keyword evidence="2" id="KW-1185">Reference proteome</keyword>
<sequence>MYHVSTDKRAINSADLAFEALRELSHVKNYKDISVTDIVKTAKIGRATFYRCFDSIEDVLKYRCDQIYIQCGRYLLGELVQNQIHSIDETFILPFLNYWDRHSELIELIIKSENESIISSAFVGMIESLRSEYPQVEIPNYNYFIAMRAALATAVLIEWIKSGKDLTPQALSDLYINQRSVDMSLLEQSLNFINPQK</sequence>
<evidence type="ECO:0000313" key="2">
    <source>
        <dbReference type="Proteomes" id="UP001158045"/>
    </source>
</evidence>
<organism evidence="1 2">
    <name type="scientific">Fusibacter bizertensis</name>
    <dbReference type="NCBI Taxonomy" id="1488331"/>
    <lineage>
        <taxon>Bacteria</taxon>
        <taxon>Bacillati</taxon>
        <taxon>Bacillota</taxon>
        <taxon>Clostridia</taxon>
        <taxon>Eubacteriales</taxon>
        <taxon>Eubacteriales Family XII. Incertae Sedis</taxon>
        <taxon>Fusibacter</taxon>
    </lineage>
</organism>
<accession>A0ABT6NAA8</accession>
<dbReference type="EMBL" id="JARYZI010000002">
    <property type="protein sequence ID" value="MDH8677334.1"/>
    <property type="molecule type" value="Genomic_DNA"/>
</dbReference>
<dbReference type="Gene3D" id="1.10.357.10">
    <property type="entry name" value="Tetracycline Repressor, domain 2"/>
    <property type="match status" value="1"/>
</dbReference>
<dbReference type="InterPro" id="IPR050624">
    <property type="entry name" value="HTH-type_Tx_Regulator"/>
</dbReference>
<name>A0ABT6NAA8_9FIRM</name>
<dbReference type="PANTHER" id="PTHR43479">
    <property type="entry name" value="ACREF/ENVCD OPERON REPRESSOR-RELATED"/>
    <property type="match status" value="1"/>
</dbReference>
<reference evidence="1 2" key="1">
    <citation type="submission" date="2023-04" db="EMBL/GenBank/DDBJ databases">
        <title>Fusibacter bizertensis strain WBS, isolated from littoral bottom sediments of the Arctic seas - biochemical and genomic analysis.</title>
        <authorList>
            <person name="Brioukhanov A.L."/>
        </authorList>
    </citation>
    <scope>NUCLEOTIDE SEQUENCE [LARGE SCALE GENOMIC DNA]</scope>
    <source>
        <strain evidence="1 2">WBS</strain>
    </source>
</reference>
<dbReference type="RefSeq" id="WP_281093144.1">
    <property type="nucleotide sequence ID" value="NZ_JARYZI010000002.1"/>
</dbReference>
<dbReference type="PANTHER" id="PTHR43479:SF11">
    <property type="entry name" value="ACREF_ENVCD OPERON REPRESSOR-RELATED"/>
    <property type="match status" value="1"/>
</dbReference>
<comment type="caution">
    <text evidence="1">The sequence shown here is derived from an EMBL/GenBank/DDBJ whole genome shotgun (WGS) entry which is preliminary data.</text>
</comment>
<dbReference type="SUPFAM" id="SSF46689">
    <property type="entry name" value="Homeodomain-like"/>
    <property type="match status" value="1"/>
</dbReference>
<protein>
    <submittedName>
        <fullName evidence="1">TetR family transcriptional regulator</fullName>
    </submittedName>
</protein>
<gene>
    <name evidence="1" type="ORF">QE109_04195</name>
</gene>
<dbReference type="Proteomes" id="UP001158045">
    <property type="component" value="Unassembled WGS sequence"/>
</dbReference>
<evidence type="ECO:0000313" key="1">
    <source>
        <dbReference type="EMBL" id="MDH8677334.1"/>
    </source>
</evidence>
<proteinExistence type="predicted"/>
<dbReference type="InterPro" id="IPR009057">
    <property type="entry name" value="Homeodomain-like_sf"/>
</dbReference>